<proteinExistence type="predicted"/>
<dbReference type="Proteomes" id="UP000504618">
    <property type="component" value="Unplaced"/>
</dbReference>
<dbReference type="GeneID" id="112452252"/>
<keyword evidence="1" id="KW-1185">Reference proteome</keyword>
<sequence>MIFQERTVAQLKKLWTNMKQNQRELLTKEKQARLATGGGPPLPETNIDPDVAAIAPHLLETAPILFTSNMTDNEIKEMKKQTLKIVTDNDSTIVISESNDDEATNENKIQEVDVTIEDTTQDKENQNIDFSIQAGVLKRKKGLDTVCKRNTKMTKVETNITETSLNNESTVKIERIKQIIEQEKEVAEIQKAHEKRMAVLKENFHNKIHALEIRTATAKAELAELQLRKEKEKYASSRA</sequence>
<accession>A0A6J1PF23</accession>
<dbReference type="AlphaFoldDB" id="A0A6J1PF23"/>
<organism evidence="1 2">
    <name type="scientific">Temnothorax curvispinosus</name>
    <dbReference type="NCBI Taxonomy" id="300111"/>
    <lineage>
        <taxon>Eukaryota</taxon>
        <taxon>Metazoa</taxon>
        <taxon>Ecdysozoa</taxon>
        <taxon>Arthropoda</taxon>
        <taxon>Hexapoda</taxon>
        <taxon>Insecta</taxon>
        <taxon>Pterygota</taxon>
        <taxon>Neoptera</taxon>
        <taxon>Endopterygota</taxon>
        <taxon>Hymenoptera</taxon>
        <taxon>Apocrita</taxon>
        <taxon>Aculeata</taxon>
        <taxon>Formicoidea</taxon>
        <taxon>Formicidae</taxon>
        <taxon>Myrmicinae</taxon>
        <taxon>Temnothorax</taxon>
    </lineage>
</organism>
<evidence type="ECO:0000313" key="1">
    <source>
        <dbReference type="Proteomes" id="UP000504618"/>
    </source>
</evidence>
<name>A0A6J1PF23_9HYME</name>
<reference evidence="2" key="1">
    <citation type="submission" date="2025-08" db="UniProtKB">
        <authorList>
            <consortium name="RefSeq"/>
        </authorList>
    </citation>
    <scope>IDENTIFICATION</scope>
    <source>
        <tissue evidence="2">Whole body</tissue>
    </source>
</reference>
<evidence type="ECO:0000313" key="2">
    <source>
        <dbReference type="RefSeq" id="XP_024868139.1"/>
    </source>
</evidence>
<protein>
    <submittedName>
        <fullName evidence="2">Uncharacterized protein LOC112452252</fullName>
    </submittedName>
</protein>
<gene>
    <name evidence="2" type="primary">LOC112452252</name>
</gene>
<dbReference type="OrthoDB" id="7699612at2759"/>
<dbReference type="RefSeq" id="XP_024868139.1">
    <property type="nucleotide sequence ID" value="XM_025012371.1"/>
</dbReference>